<dbReference type="Pfam" id="PF02786">
    <property type="entry name" value="CPSase_L_D2"/>
    <property type="match status" value="1"/>
</dbReference>
<comment type="function">
    <text evidence="1">This protein is a component of the acetyl coenzyme A carboxylase complex; first, biotin carboxylase catalyzes the carboxylation of the carrier protein and then the transcarboxylase transfers the carboxyl group to form malonyl-CoA.</text>
</comment>
<dbReference type="EMBL" id="JAPNKE010000002">
    <property type="protein sequence ID" value="MCY1011346.1"/>
    <property type="molecule type" value="Genomic_DNA"/>
</dbReference>
<feature type="domain" description="Biotin carboxylation" evidence="9">
    <location>
        <begin position="13"/>
        <end position="454"/>
    </location>
</feature>
<dbReference type="PROSITE" id="PS00867">
    <property type="entry name" value="CPSASE_2"/>
    <property type="match status" value="1"/>
</dbReference>
<keyword evidence="4 7" id="KW-0547">Nucleotide-binding</keyword>
<sequence>MSAKTRGTPAVPMFRRLMVANRGEVAVRIARACDLLGITPVFATSTADRDAGYLRGRETVCIGAARSPQSYLNMQAIVQAARQSECTALHPGWGFLSENPVFAALCEAHGVTFIGPPARAMHLMGKKTPAKTAMRAAGLALIPGSDGILDSVEQAREVADRVGYPILLKAESGGGGRGMRIARGPDEVASAYADAQAEAIAAFGDGRLYLERLIEGGRHVEIQIMADRYGNVVHLGERDCTVQRNHQKLLEESPSPSLSPDERERTLAAAVRAAASIGYVGAGTMEFLLDQGTLRFMEMNTRLQVEHSVSEVRSGRDLVVEQIRVAAGHPLSFGQADVVLTGHAIECRINAEDPANNFKPAPGKIVRWHSPTGEGVRVDTHVDSGYEVPPHYDSLLCKVITAGATRDEAIGRMIAALGELVCEGVPTTVPLHLQILRSPAFRSNHYDTRAIPGI</sequence>
<dbReference type="InterPro" id="IPR016185">
    <property type="entry name" value="PreATP-grasp_dom_sf"/>
</dbReference>
<dbReference type="PANTHER" id="PTHR48095:SF2">
    <property type="entry name" value="BIOTIN CARBOXYLASE, CHLOROPLASTIC"/>
    <property type="match status" value="1"/>
</dbReference>
<dbReference type="EC" id="6.3.4.14" evidence="2"/>
<dbReference type="PANTHER" id="PTHR48095">
    <property type="entry name" value="PYRUVATE CARBOXYLASE SUBUNIT A"/>
    <property type="match status" value="1"/>
</dbReference>
<evidence type="ECO:0000256" key="7">
    <source>
        <dbReference type="PROSITE-ProRule" id="PRU00409"/>
    </source>
</evidence>
<dbReference type="NCBIfam" id="NF006367">
    <property type="entry name" value="PRK08591.1"/>
    <property type="match status" value="1"/>
</dbReference>
<keyword evidence="5 7" id="KW-0067">ATP-binding</keyword>
<dbReference type="GO" id="GO:0005524">
    <property type="term" value="F:ATP binding"/>
    <property type="evidence" value="ECO:0007669"/>
    <property type="project" value="UniProtKB-UniRule"/>
</dbReference>
<dbReference type="InterPro" id="IPR011054">
    <property type="entry name" value="Rudment_hybrid_motif"/>
</dbReference>
<evidence type="ECO:0000256" key="3">
    <source>
        <dbReference type="ARBA" id="ARBA00022598"/>
    </source>
</evidence>
<evidence type="ECO:0000259" key="9">
    <source>
        <dbReference type="PROSITE" id="PS50979"/>
    </source>
</evidence>
<evidence type="ECO:0000313" key="10">
    <source>
        <dbReference type="EMBL" id="MCY1011346.1"/>
    </source>
</evidence>
<comment type="caution">
    <text evidence="10">The sequence shown here is derived from an EMBL/GenBank/DDBJ whole genome shotgun (WGS) entry which is preliminary data.</text>
</comment>
<dbReference type="InterPro" id="IPR011764">
    <property type="entry name" value="Biotin_carboxylation_dom"/>
</dbReference>
<evidence type="ECO:0000256" key="5">
    <source>
        <dbReference type="ARBA" id="ARBA00022840"/>
    </source>
</evidence>
<protein>
    <recommendedName>
        <fullName evidence="2">biotin carboxylase</fullName>
        <ecNumber evidence="2">6.3.4.14</ecNumber>
    </recommendedName>
</protein>
<dbReference type="AlphaFoldDB" id="A0A9X3F4M0"/>
<dbReference type="InterPro" id="IPR005481">
    <property type="entry name" value="BC-like_N"/>
</dbReference>
<dbReference type="FunFam" id="3.30.1490.20:FF:000018">
    <property type="entry name" value="Biotin carboxylase"/>
    <property type="match status" value="1"/>
</dbReference>
<reference evidence="10" key="1">
    <citation type="submission" date="2022-11" db="EMBL/GenBank/DDBJ databases">
        <title>Minimal conservation of predation-associated metabolite biosynthetic gene clusters underscores biosynthetic potential of Myxococcota including descriptions for ten novel species: Archangium lansinium sp. nov., Myxococcus landrumus sp. nov., Nannocystis bai.</title>
        <authorList>
            <person name="Ahearne A."/>
            <person name="Stevens C."/>
            <person name="Phillips K."/>
        </authorList>
    </citation>
    <scope>NUCLEOTIDE SEQUENCE</scope>
    <source>
        <strain evidence="10">Na p29</strain>
    </source>
</reference>
<dbReference type="PROSITE" id="PS50975">
    <property type="entry name" value="ATP_GRASP"/>
    <property type="match status" value="1"/>
</dbReference>
<evidence type="ECO:0000256" key="1">
    <source>
        <dbReference type="ARBA" id="ARBA00003761"/>
    </source>
</evidence>
<accession>A0A9X3F4M0</accession>
<evidence type="ECO:0000256" key="2">
    <source>
        <dbReference type="ARBA" id="ARBA00013263"/>
    </source>
</evidence>
<keyword evidence="3 10" id="KW-0436">Ligase</keyword>
<dbReference type="InterPro" id="IPR051602">
    <property type="entry name" value="ACC_Biotin_Carboxylase"/>
</dbReference>
<evidence type="ECO:0000259" key="8">
    <source>
        <dbReference type="PROSITE" id="PS50975"/>
    </source>
</evidence>
<dbReference type="SUPFAM" id="SSF52440">
    <property type="entry name" value="PreATP-grasp domain"/>
    <property type="match status" value="1"/>
</dbReference>
<feature type="domain" description="ATP-grasp" evidence="8">
    <location>
        <begin position="131"/>
        <end position="327"/>
    </location>
</feature>
<dbReference type="Pfam" id="PF00289">
    <property type="entry name" value="Biotin_carb_N"/>
    <property type="match status" value="1"/>
</dbReference>
<evidence type="ECO:0000256" key="4">
    <source>
        <dbReference type="ARBA" id="ARBA00022741"/>
    </source>
</evidence>
<comment type="catalytic activity">
    <reaction evidence="6">
        <text>N(6)-biotinyl-L-lysyl-[protein] + hydrogencarbonate + ATP = N(6)-carboxybiotinyl-L-lysyl-[protein] + ADP + phosphate + H(+)</text>
        <dbReference type="Rhea" id="RHEA:13501"/>
        <dbReference type="Rhea" id="RHEA-COMP:10505"/>
        <dbReference type="Rhea" id="RHEA-COMP:10506"/>
        <dbReference type="ChEBI" id="CHEBI:15378"/>
        <dbReference type="ChEBI" id="CHEBI:17544"/>
        <dbReference type="ChEBI" id="CHEBI:30616"/>
        <dbReference type="ChEBI" id="CHEBI:43474"/>
        <dbReference type="ChEBI" id="CHEBI:83144"/>
        <dbReference type="ChEBI" id="CHEBI:83145"/>
        <dbReference type="ChEBI" id="CHEBI:456216"/>
        <dbReference type="EC" id="6.3.4.14"/>
    </reaction>
</comment>
<dbReference type="PROSITE" id="PS50979">
    <property type="entry name" value="BC"/>
    <property type="match status" value="1"/>
</dbReference>
<evidence type="ECO:0000256" key="6">
    <source>
        <dbReference type="ARBA" id="ARBA00048600"/>
    </source>
</evidence>
<gene>
    <name evidence="10" type="ORF">OV079_38465</name>
</gene>
<dbReference type="SUPFAM" id="SSF56059">
    <property type="entry name" value="Glutathione synthetase ATP-binding domain-like"/>
    <property type="match status" value="1"/>
</dbReference>
<keyword evidence="11" id="KW-1185">Reference proteome</keyword>
<dbReference type="InterPro" id="IPR005482">
    <property type="entry name" value="Biotin_COase_C"/>
</dbReference>
<dbReference type="Gene3D" id="3.30.470.20">
    <property type="entry name" value="ATP-grasp fold, B domain"/>
    <property type="match status" value="1"/>
</dbReference>
<dbReference type="GO" id="GO:0046872">
    <property type="term" value="F:metal ion binding"/>
    <property type="evidence" value="ECO:0007669"/>
    <property type="project" value="InterPro"/>
</dbReference>
<dbReference type="InterPro" id="IPR005479">
    <property type="entry name" value="CPAse_ATP-bd"/>
</dbReference>
<dbReference type="RefSeq" id="WP_267774606.1">
    <property type="nucleotide sequence ID" value="NZ_JAPNKE010000002.1"/>
</dbReference>
<organism evidence="10 11">
    <name type="scientific">Nannocystis pusilla</name>
    <dbReference type="NCBI Taxonomy" id="889268"/>
    <lineage>
        <taxon>Bacteria</taxon>
        <taxon>Pseudomonadati</taxon>
        <taxon>Myxococcota</taxon>
        <taxon>Polyangia</taxon>
        <taxon>Nannocystales</taxon>
        <taxon>Nannocystaceae</taxon>
        <taxon>Nannocystis</taxon>
    </lineage>
</organism>
<dbReference type="GO" id="GO:0004075">
    <property type="term" value="F:biotin carboxylase activity"/>
    <property type="evidence" value="ECO:0007669"/>
    <property type="project" value="UniProtKB-EC"/>
</dbReference>
<dbReference type="SUPFAM" id="SSF51246">
    <property type="entry name" value="Rudiment single hybrid motif"/>
    <property type="match status" value="1"/>
</dbReference>
<evidence type="ECO:0000313" key="11">
    <source>
        <dbReference type="Proteomes" id="UP001150924"/>
    </source>
</evidence>
<proteinExistence type="predicted"/>
<dbReference type="Proteomes" id="UP001150924">
    <property type="component" value="Unassembled WGS sequence"/>
</dbReference>
<name>A0A9X3F4M0_9BACT</name>
<dbReference type="SMART" id="SM00878">
    <property type="entry name" value="Biotin_carb_C"/>
    <property type="match status" value="1"/>
</dbReference>
<dbReference type="Pfam" id="PF02785">
    <property type="entry name" value="Biotin_carb_C"/>
    <property type="match status" value="1"/>
</dbReference>
<dbReference type="InterPro" id="IPR011761">
    <property type="entry name" value="ATP-grasp"/>
</dbReference>